<gene>
    <name evidence="1" type="ORF">LOK49_LG08G03041</name>
</gene>
<keyword evidence="2" id="KW-1185">Reference proteome</keyword>
<name>A0ACC0GR71_9ERIC</name>
<protein>
    <submittedName>
        <fullName evidence="1">F-box/kelch-repeat protein</fullName>
    </submittedName>
</protein>
<proteinExistence type="predicted"/>
<evidence type="ECO:0000313" key="1">
    <source>
        <dbReference type="EMBL" id="KAI8003169.1"/>
    </source>
</evidence>
<dbReference type="EMBL" id="CM045766">
    <property type="protein sequence ID" value="KAI8003169.1"/>
    <property type="molecule type" value="Genomic_DNA"/>
</dbReference>
<evidence type="ECO:0000313" key="2">
    <source>
        <dbReference type="Proteomes" id="UP001060215"/>
    </source>
</evidence>
<comment type="caution">
    <text evidence="1">The sequence shown here is derived from an EMBL/GenBank/DDBJ whole genome shotgun (WGS) entry which is preliminary data.</text>
</comment>
<accession>A0ACC0GR71</accession>
<dbReference type="Proteomes" id="UP001060215">
    <property type="component" value="Chromosome 9"/>
</dbReference>
<organism evidence="1 2">
    <name type="scientific">Camellia lanceoleosa</name>
    <dbReference type="NCBI Taxonomy" id="1840588"/>
    <lineage>
        <taxon>Eukaryota</taxon>
        <taxon>Viridiplantae</taxon>
        <taxon>Streptophyta</taxon>
        <taxon>Embryophyta</taxon>
        <taxon>Tracheophyta</taxon>
        <taxon>Spermatophyta</taxon>
        <taxon>Magnoliopsida</taxon>
        <taxon>eudicotyledons</taxon>
        <taxon>Gunneridae</taxon>
        <taxon>Pentapetalae</taxon>
        <taxon>asterids</taxon>
        <taxon>Ericales</taxon>
        <taxon>Theaceae</taxon>
        <taxon>Camellia</taxon>
    </lineage>
</organism>
<sequence>MRGSNEGGGGGGGNDRLTRDFLRLRTISHRGFPNMAGLDHMNSPSSSYDQQNQNQTPWQGPVVNDRLHWLVTGTSYSHLILYFDPRTNEFVEVPMPPQLNEWKQIIIVGLGVLNGCLSMAIHRNKGTLGNVDLEVLVMPKYGDNNNPSWLSLFNVTNLIGFELRNYYRVPLRYAKNGDVVLYSEGADTILWCNLEQNGATYVRNNTMAATFVESLASPSSYNWEEEEYMQIFLSGMTRKTKCRKGQRRQTGFCHEYSICQ</sequence>
<reference evidence="1 2" key="1">
    <citation type="journal article" date="2022" name="Plant J.">
        <title>Chromosome-level genome of Camellia lanceoleosa provides a valuable resource for understanding genome evolution and self-incompatibility.</title>
        <authorList>
            <person name="Gong W."/>
            <person name="Xiao S."/>
            <person name="Wang L."/>
            <person name="Liao Z."/>
            <person name="Chang Y."/>
            <person name="Mo W."/>
            <person name="Hu G."/>
            <person name="Li W."/>
            <person name="Zhao G."/>
            <person name="Zhu H."/>
            <person name="Hu X."/>
            <person name="Ji K."/>
            <person name="Xiang X."/>
            <person name="Song Q."/>
            <person name="Yuan D."/>
            <person name="Jin S."/>
            <person name="Zhang L."/>
        </authorList>
    </citation>
    <scope>NUCLEOTIDE SEQUENCE [LARGE SCALE GENOMIC DNA]</scope>
    <source>
        <strain evidence="1">SQ_2022a</strain>
    </source>
</reference>